<keyword evidence="1" id="KW-1133">Transmembrane helix</keyword>
<reference evidence="2" key="1">
    <citation type="submission" date="2022-11" db="EMBL/GenBank/DDBJ databases">
        <authorList>
            <person name="Kikuchi T."/>
        </authorList>
    </citation>
    <scope>NUCLEOTIDE SEQUENCE</scope>
    <source>
        <strain evidence="2">PS1010</strain>
    </source>
</reference>
<dbReference type="Proteomes" id="UP001152747">
    <property type="component" value="Unassembled WGS sequence"/>
</dbReference>
<dbReference type="AlphaFoldDB" id="A0A9P1N2C3"/>
<feature type="transmembrane region" description="Helical" evidence="1">
    <location>
        <begin position="77"/>
        <end position="98"/>
    </location>
</feature>
<evidence type="ECO:0000313" key="2">
    <source>
        <dbReference type="EMBL" id="CAI5448448.1"/>
    </source>
</evidence>
<keyword evidence="3" id="KW-1185">Reference proteome</keyword>
<organism evidence="2 3">
    <name type="scientific">Caenorhabditis angaria</name>
    <dbReference type="NCBI Taxonomy" id="860376"/>
    <lineage>
        <taxon>Eukaryota</taxon>
        <taxon>Metazoa</taxon>
        <taxon>Ecdysozoa</taxon>
        <taxon>Nematoda</taxon>
        <taxon>Chromadorea</taxon>
        <taxon>Rhabditida</taxon>
        <taxon>Rhabditina</taxon>
        <taxon>Rhabditomorpha</taxon>
        <taxon>Rhabditoidea</taxon>
        <taxon>Rhabditidae</taxon>
        <taxon>Peloderinae</taxon>
        <taxon>Caenorhabditis</taxon>
    </lineage>
</organism>
<keyword evidence="1" id="KW-0472">Membrane</keyword>
<name>A0A9P1N2C3_9PELO</name>
<keyword evidence="1" id="KW-0812">Transmembrane</keyword>
<comment type="caution">
    <text evidence="2">The sequence shown here is derived from an EMBL/GenBank/DDBJ whole genome shotgun (WGS) entry which is preliminary data.</text>
</comment>
<evidence type="ECO:0000256" key="1">
    <source>
        <dbReference type="SAM" id="Phobius"/>
    </source>
</evidence>
<gene>
    <name evidence="2" type="ORF">CAMP_LOCUS11085</name>
</gene>
<feature type="transmembrane region" description="Helical" evidence="1">
    <location>
        <begin position="110"/>
        <end position="129"/>
    </location>
</feature>
<sequence length="189" mass="22417">MLLNLISVINRFTSTFIFYKFIWKREFINILVVICLGAGCFATIYEIDLKNYYTLSSDLIWEANYISSRSNNLRIRILSSKICTDLLFIFGTSITYFRIKKLNLPSENKILRLLMLHIPIQITFYIYYFRIIFIATDGSFDMIFIEEIAFFEYVGNAFSILAIDETLRRDVFAIIMWRRKKIIASTTFF</sequence>
<dbReference type="EMBL" id="CANHGI010000004">
    <property type="protein sequence ID" value="CAI5448448.1"/>
    <property type="molecule type" value="Genomic_DNA"/>
</dbReference>
<protein>
    <submittedName>
        <fullName evidence="2">Uncharacterized protein</fullName>
    </submittedName>
</protein>
<feature type="transmembrane region" description="Helical" evidence="1">
    <location>
        <begin position="27"/>
        <end position="45"/>
    </location>
</feature>
<proteinExistence type="predicted"/>
<evidence type="ECO:0000313" key="3">
    <source>
        <dbReference type="Proteomes" id="UP001152747"/>
    </source>
</evidence>
<accession>A0A9P1N2C3</accession>